<dbReference type="Gene3D" id="1.10.10.10">
    <property type="entry name" value="Winged helix-like DNA-binding domain superfamily/Winged helix DNA-binding domain"/>
    <property type="match status" value="1"/>
</dbReference>
<gene>
    <name evidence="2" type="ORF">OG563_16400</name>
</gene>
<dbReference type="PROSITE" id="PS00622">
    <property type="entry name" value="HTH_LUXR_1"/>
    <property type="match status" value="1"/>
</dbReference>
<feature type="domain" description="HTH luxR-type" evidence="1">
    <location>
        <begin position="703"/>
        <end position="768"/>
    </location>
</feature>
<dbReference type="InterPro" id="IPR002182">
    <property type="entry name" value="NB-ARC"/>
</dbReference>
<dbReference type="InterPro" id="IPR000792">
    <property type="entry name" value="Tscrpt_reg_LuxR_C"/>
</dbReference>
<dbReference type="InterPro" id="IPR016032">
    <property type="entry name" value="Sig_transdc_resp-reg_C-effctor"/>
</dbReference>
<evidence type="ECO:0000313" key="3">
    <source>
        <dbReference type="Proteomes" id="UP001432062"/>
    </source>
</evidence>
<sequence>MGRSKPTRVVGNLPFAVTSFVGRQREIREVRELLATARLVTLTGVGGVGKTRLASEVAAASGRSFPDGVWLVDLSAVGDPDLVAQTVLTSLAIVDVSNRTIEEKLVEHLADLQALIVLDNCEHLVDACSALCNLLLRSCAGLRILTTSRELLGVGGEHVYTVPTLSMPSPYDPVTLGALAAYDAPTMLVERARAVRPDLSLTERDADVLVRVCERLDGIPLAIELAASRLRSLSLSAVLERLEDRFMLLAGSIRAAVPRQRTLRALIDWSYELCPPTEQLLWERLSVFAGGFTLTAAESVCAGPDLPRERILDLVDHLVAQSILAPVPTDGPPRYRMLETIREYGWQRLTERDETGALCKRHCDHYLALVEQIAGAWNGPGQAAGLAELRAERDNLQTALDWATSTPTACHEALALVTALRYHWTADGFLGGGRRWIDKALRVTDDTCPGRISALWVAGWVRFLQGDFEAANQALDECTAGAAAVGDRHALAWVSCLRGTAELFRGHLAPAIAAFEQTLDDYADDDEAVRMTLFQLASAQAHAGDRSAGATARQGIELSDQRGERYTKSLALWALGYHQYVCGEYDSATESARAALEIQREFNDHVGAPLIMEVLAWIAAARGEYRHAARLMGAIESVWRRIGGSLAAFGPHFGAQHSACERTLAQSLRPTDQRAERARGAALDLAQAINYALDPSQTVQEPDEQEDTMLTARERQVAELVTQGLSNRQIAERLVLSTRTVDRHLENILCKLGYSSRAQIAAWTARTHRLH</sequence>
<dbReference type="Pfam" id="PF00931">
    <property type="entry name" value="NB-ARC"/>
    <property type="match status" value="1"/>
</dbReference>
<reference evidence="2" key="1">
    <citation type="submission" date="2022-10" db="EMBL/GenBank/DDBJ databases">
        <title>The complete genomes of actinobacterial strains from the NBC collection.</title>
        <authorList>
            <person name="Joergensen T.S."/>
            <person name="Alvarez Arevalo M."/>
            <person name="Sterndorff E.B."/>
            <person name="Faurdal D."/>
            <person name="Vuksanovic O."/>
            <person name="Mourched A.-S."/>
            <person name="Charusanti P."/>
            <person name="Shaw S."/>
            <person name="Blin K."/>
            <person name="Weber T."/>
        </authorList>
    </citation>
    <scope>NUCLEOTIDE SEQUENCE</scope>
    <source>
        <strain evidence="2">NBC_01482</strain>
    </source>
</reference>
<dbReference type="InterPro" id="IPR027417">
    <property type="entry name" value="P-loop_NTPase"/>
</dbReference>
<name>A0ABZ1Z6F7_9NOCA</name>
<dbReference type="SUPFAM" id="SSF52540">
    <property type="entry name" value="P-loop containing nucleoside triphosphate hydrolases"/>
    <property type="match status" value="1"/>
</dbReference>
<proteinExistence type="predicted"/>
<dbReference type="PANTHER" id="PTHR47691">
    <property type="entry name" value="REGULATOR-RELATED"/>
    <property type="match status" value="1"/>
</dbReference>
<dbReference type="InterPro" id="IPR011990">
    <property type="entry name" value="TPR-like_helical_dom_sf"/>
</dbReference>
<accession>A0ABZ1Z6F7</accession>
<dbReference type="SUPFAM" id="SSF48452">
    <property type="entry name" value="TPR-like"/>
    <property type="match status" value="1"/>
</dbReference>
<dbReference type="InterPro" id="IPR036388">
    <property type="entry name" value="WH-like_DNA-bd_sf"/>
</dbReference>
<dbReference type="RefSeq" id="WP_327094400.1">
    <property type="nucleotide sequence ID" value="NZ_CP109149.1"/>
</dbReference>
<dbReference type="SUPFAM" id="SSF46894">
    <property type="entry name" value="C-terminal effector domain of the bipartite response regulators"/>
    <property type="match status" value="1"/>
</dbReference>
<dbReference type="EMBL" id="CP109441">
    <property type="protein sequence ID" value="WUV49640.1"/>
    <property type="molecule type" value="Genomic_DNA"/>
</dbReference>
<dbReference type="Proteomes" id="UP001432062">
    <property type="component" value="Chromosome"/>
</dbReference>
<evidence type="ECO:0000313" key="2">
    <source>
        <dbReference type="EMBL" id="WUV49640.1"/>
    </source>
</evidence>
<dbReference type="PRINTS" id="PR00038">
    <property type="entry name" value="HTHLUXR"/>
</dbReference>
<dbReference type="SMART" id="SM00421">
    <property type="entry name" value="HTH_LUXR"/>
    <property type="match status" value="1"/>
</dbReference>
<dbReference type="PANTHER" id="PTHR47691:SF3">
    <property type="entry name" value="HTH-TYPE TRANSCRIPTIONAL REGULATOR RV0890C-RELATED"/>
    <property type="match status" value="1"/>
</dbReference>
<dbReference type="Gene3D" id="1.25.40.10">
    <property type="entry name" value="Tetratricopeptide repeat domain"/>
    <property type="match status" value="1"/>
</dbReference>
<evidence type="ECO:0000259" key="1">
    <source>
        <dbReference type="PROSITE" id="PS50043"/>
    </source>
</evidence>
<dbReference type="PROSITE" id="PS50043">
    <property type="entry name" value="HTH_LUXR_2"/>
    <property type="match status" value="1"/>
</dbReference>
<dbReference type="Gene3D" id="3.40.50.300">
    <property type="entry name" value="P-loop containing nucleotide triphosphate hydrolases"/>
    <property type="match status" value="1"/>
</dbReference>
<dbReference type="CDD" id="cd06170">
    <property type="entry name" value="LuxR_C_like"/>
    <property type="match status" value="1"/>
</dbReference>
<protein>
    <submittedName>
        <fullName evidence="2">LuxR C-terminal-related transcriptional regulator</fullName>
    </submittedName>
</protein>
<keyword evidence="3" id="KW-1185">Reference proteome</keyword>
<dbReference type="Pfam" id="PF00196">
    <property type="entry name" value="GerE"/>
    <property type="match status" value="1"/>
</dbReference>
<organism evidence="2 3">
    <name type="scientific">Nocardia vinacea</name>
    <dbReference type="NCBI Taxonomy" id="96468"/>
    <lineage>
        <taxon>Bacteria</taxon>
        <taxon>Bacillati</taxon>
        <taxon>Actinomycetota</taxon>
        <taxon>Actinomycetes</taxon>
        <taxon>Mycobacteriales</taxon>
        <taxon>Nocardiaceae</taxon>
        <taxon>Nocardia</taxon>
    </lineage>
</organism>
<dbReference type="PRINTS" id="PR00364">
    <property type="entry name" value="DISEASERSIST"/>
</dbReference>